<dbReference type="CDD" id="cd06588">
    <property type="entry name" value="PhnB_like"/>
    <property type="match status" value="1"/>
</dbReference>
<protein>
    <submittedName>
        <fullName evidence="2">Glyoxalase</fullName>
    </submittedName>
</protein>
<dbReference type="PANTHER" id="PTHR33990">
    <property type="entry name" value="PROTEIN YJDN-RELATED"/>
    <property type="match status" value="1"/>
</dbReference>
<dbReference type="InterPro" id="IPR029068">
    <property type="entry name" value="Glyas_Bleomycin-R_OHBP_Dase"/>
</dbReference>
<name>A0A150X096_ROSEK</name>
<dbReference type="Gene3D" id="3.10.180.10">
    <property type="entry name" value="2,3-Dihydroxybiphenyl 1,2-Dioxygenase, domain 1"/>
    <property type="match status" value="1"/>
</dbReference>
<dbReference type="Proteomes" id="UP000075583">
    <property type="component" value="Unassembled WGS sequence"/>
</dbReference>
<sequence length="135" mass="15516">MTRISPFLTFNGNCRKAMTFYHNCFGGEIQFQTIGDSPLGKKLSLKMQEYILHASISTKYFTLMGTDMVEEQGLVQSNAVSIWIECMSKNELYTYFHKLVEKGEARQPIEQTYSGALLGGLTDQFGNHWLFHWRS</sequence>
<gene>
    <name evidence="2" type="ORF">MB14_08975</name>
</gene>
<dbReference type="SUPFAM" id="SSF54593">
    <property type="entry name" value="Glyoxalase/Bleomycin resistance protein/Dihydroxybiphenyl dioxygenase"/>
    <property type="match status" value="1"/>
</dbReference>
<feature type="domain" description="PhnB-like" evidence="1">
    <location>
        <begin position="3"/>
        <end position="129"/>
    </location>
</feature>
<dbReference type="InterPro" id="IPR028973">
    <property type="entry name" value="PhnB-like"/>
</dbReference>
<comment type="caution">
    <text evidence="2">The sequence shown here is derived from an EMBL/GenBank/DDBJ whole genome shotgun (WGS) entry which is preliminary data.</text>
</comment>
<reference evidence="2" key="1">
    <citation type="submission" date="2016-01" db="EMBL/GenBank/DDBJ databases">
        <title>Genome sequencing of Roseivirga ehrenbergii KMM 6017.</title>
        <authorList>
            <person name="Selvaratnam C."/>
            <person name="Thevarajoo S."/>
            <person name="Goh K.M."/>
            <person name="Ee R."/>
            <person name="Chan K.-G."/>
            <person name="Chong C.S."/>
        </authorList>
    </citation>
    <scope>NUCLEOTIDE SEQUENCE [LARGE SCALE GENOMIC DNA]</scope>
    <source>
        <strain evidence="2">KMM 6017</strain>
    </source>
</reference>
<accession>A0A150X096</accession>
<dbReference type="Pfam" id="PF06983">
    <property type="entry name" value="3-dmu-9_3-mt"/>
    <property type="match status" value="1"/>
</dbReference>
<dbReference type="AlphaFoldDB" id="A0A150X096"/>
<keyword evidence="3" id="KW-1185">Reference proteome</keyword>
<evidence type="ECO:0000259" key="1">
    <source>
        <dbReference type="Pfam" id="PF06983"/>
    </source>
</evidence>
<dbReference type="PANTHER" id="PTHR33990:SF1">
    <property type="entry name" value="PROTEIN YJDN"/>
    <property type="match status" value="1"/>
</dbReference>
<dbReference type="RefSeq" id="WP_062593178.1">
    <property type="nucleotide sequence ID" value="NZ_LQZQ01000049.1"/>
</dbReference>
<proteinExistence type="predicted"/>
<dbReference type="OrthoDB" id="9795306at2"/>
<dbReference type="STRING" id="279360.MB14_08975"/>
<evidence type="ECO:0000313" key="3">
    <source>
        <dbReference type="Proteomes" id="UP000075583"/>
    </source>
</evidence>
<evidence type="ECO:0000313" key="2">
    <source>
        <dbReference type="EMBL" id="KYG72168.1"/>
    </source>
</evidence>
<dbReference type="EMBL" id="LQZQ01000049">
    <property type="protein sequence ID" value="KYG72168.1"/>
    <property type="molecule type" value="Genomic_DNA"/>
</dbReference>
<organism evidence="2 3">
    <name type="scientific">Roseivirga ehrenbergii (strain DSM 102268 / JCM 13514 / KCTC 12282 / NCIMB 14502 / KMM 6017)</name>
    <dbReference type="NCBI Taxonomy" id="279360"/>
    <lineage>
        <taxon>Bacteria</taxon>
        <taxon>Pseudomonadati</taxon>
        <taxon>Bacteroidota</taxon>
        <taxon>Cytophagia</taxon>
        <taxon>Cytophagales</taxon>
        <taxon>Roseivirgaceae</taxon>
        <taxon>Roseivirga</taxon>
    </lineage>
</organism>